<dbReference type="PROSITE" id="PS50903">
    <property type="entry name" value="RUBREDOXIN_LIKE"/>
    <property type="match status" value="1"/>
</dbReference>
<evidence type="ECO:0000259" key="1">
    <source>
        <dbReference type="PROSITE" id="PS50903"/>
    </source>
</evidence>
<comment type="caution">
    <text evidence="2">The sequence shown here is derived from an EMBL/GenBank/DDBJ whole genome shotgun (WGS) entry which is preliminary data.</text>
</comment>
<accession>J9GN17</accession>
<dbReference type="SUPFAM" id="SSF53920">
    <property type="entry name" value="Fe-only hydrogenase"/>
    <property type="match status" value="1"/>
</dbReference>
<dbReference type="Pfam" id="PF02906">
    <property type="entry name" value="Fe_hyd_lg_C"/>
    <property type="match status" value="1"/>
</dbReference>
<dbReference type="PANTHER" id="PTHR11615">
    <property type="entry name" value="NITRATE, FORMATE, IRON DEHYDROGENASE"/>
    <property type="match status" value="1"/>
</dbReference>
<dbReference type="SMART" id="SM00902">
    <property type="entry name" value="Fe_hyd_SSU"/>
    <property type="match status" value="1"/>
</dbReference>
<dbReference type="InterPro" id="IPR003149">
    <property type="entry name" value="Fe_hydrogenase_ssu"/>
</dbReference>
<protein>
    <submittedName>
        <fullName evidence="2">Hydrogenase, Fe-only</fullName>
    </submittedName>
</protein>
<dbReference type="Gene3D" id="3.40.950.10">
    <property type="entry name" value="Fe-only Hydrogenase (Larger Subunit), Chain L, domain 3"/>
    <property type="match status" value="1"/>
</dbReference>
<dbReference type="Pfam" id="PF21349">
    <property type="entry name" value="RUBY_RBDX"/>
    <property type="match status" value="1"/>
</dbReference>
<organism evidence="2">
    <name type="scientific">gut metagenome</name>
    <dbReference type="NCBI Taxonomy" id="749906"/>
    <lineage>
        <taxon>unclassified sequences</taxon>
        <taxon>metagenomes</taxon>
        <taxon>organismal metagenomes</taxon>
    </lineage>
</organism>
<dbReference type="InterPro" id="IPR050340">
    <property type="entry name" value="Cytosolic_Fe-S_CAF"/>
</dbReference>
<gene>
    <name evidence="2" type="ORF">EVA_08221</name>
</gene>
<dbReference type="Pfam" id="PF02256">
    <property type="entry name" value="Fe_hyd_SSU"/>
    <property type="match status" value="1"/>
</dbReference>
<dbReference type="InterPro" id="IPR004108">
    <property type="entry name" value="Fe_hydrogenase_lsu_C"/>
</dbReference>
<dbReference type="EMBL" id="AMCI01002084">
    <property type="protein sequence ID" value="EJX03673.1"/>
    <property type="molecule type" value="Genomic_DNA"/>
</dbReference>
<proteinExistence type="predicted"/>
<evidence type="ECO:0000313" key="2">
    <source>
        <dbReference type="EMBL" id="EJX03673.1"/>
    </source>
</evidence>
<name>J9GN17_9ZZZZ</name>
<feature type="domain" description="Rubredoxin-like" evidence="1">
    <location>
        <begin position="364"/>
        <end position="400"/>
    </location>
</feature>
<dbReference type="SUPFAM" id="SSF57802">
    <property type="entry name" value="Rubredoxin-like"/>
    <property type="match status" value="1"/>
</dbReference>
<dbReference type="InterPro" id="IPR048574">
    <property type="entry name" value="RUBY_RBDX"/>
</dbReference>
<reference evidence="2" key="1">
    <citation type="journal article" date="2012" name="PLoS ONE">
        <title>Gene sets for utilization of primary and secondary nutrition supplies in the distal gut of endangered iberian lynx.</title>
        <authorList>
            <person name="Alcaide M."/>
            <person name="Messina E."/>
            <person name="Richter M."/>
            <person name="Bargiela R."/>
            <person name="Peplies J."/>
            <person name="Huws S.A."/>
            <person name="Newbold C.J."/>
            <person name="Golyshin P.N."/>
            <person name="Simon M.A."/>
            <person name="Lopez G."/>
            <person name="Yakimov M.M."/>
            <person name="Ferrer M."/>
        </authorList>
    </citation>
    <scope>NUCLEOTIDE SEQUENCE</scope>
</reference>
<dbReference type="Gene3D" id="2.20.28.10">
    <property type="match status" value="1"/>
</dbReference>
<dbReference type="AlphaFoldDB" id="J9GN17"/>
<dbReference type="InterPro" id="IPR024934">
    <property type="entry name" value="Rubredoxin-like_dom"/>
</dbReference>
<dbReference type="Gene3D" id="3.40.50.1780">
    <property type="match status" value="1"/>
</dbReference>
<dbReference type="GO" id="GO:0005506">
    <property type="term" value="F:iron ion binding"/>
    <property type="evidence" value="ECO:0007669"/>
    <property type="project" value="InterPro"/>
</dbReference>
<sequence>MADGSFVEGKMVALLRKLGVDYVLDTSFAADMTIVEEASELVERITKGTLPLPQFTSCCPAWVKFAEIYYPEMLPHISTAKSPIGMQGPTVKTYFAKKMGIDPQKIVNVALTPCTAKKFEIRREEMCDSGKYWGIEGLRDMDHVITTREVAMLARDAGIDFAALEDSAFDKFMGEASGAAKIFGNTGGVMEAAIRSAYAYLTNEPVPLDLLQLEPVRGLDGIKEATVKIKDMEIKVAVVYGTANARRLIERIKAGKADYHFVEVMTCPGGCIGGGGQPKDREYKGDALRAKRIAGLYKNDAELPVRLSHENHELVAMYKEFYGKPLSELAEAMLHTNYHDCSELLGGSAAAEAPQAEAADKAATKKYRCKVCGYIYEGDELPADFVCPWCGKGAEFFEEI</sequence>
<dbReference type="InterPro" id="IPR009016">
    <property type="entry name" value="Fe_hydrogenase"/>
</dbReference>